<evidence type="ECO:0000256" key="16">
    <source>
        <dbReference type="PROSITE-ProRule" id="PRU10141"/>
    </source>
</evidence>
<dbReference type="Pfam" id="PF08263">
    <property type="entry name" value="LRRNT_2"/>
    <property type="match status" value="1"/>
</dbReference>
<feature type="signal peptide" evidence="18">
    <location>
        <begin position="1"/>
        <end position="23"/>
    </location>
</feature>
<feature type="transmembrane region" description="Helical" evidence="17">
    <location>
        <begin position="550"/>
        <end position="573"/>
    </location>
</feature>
<reference evidence="20" key="1">
    <citation type="journal article" date="2023" name="Nat. Commun.">
        <title>Diploid and tetraploid genomes of Acorus and the evolution of monocots.</title>
        <authorList>
            <person name="Ma L."/>
            <person name="Liu K.W."/>
            <person name="Li Z."/>
            <person name="Hsiao Y.Y."/>
            <person name="Qi Y."/>
            <person name="Fu T."/>
            <person name="Tang G.D."/>
            <person name="Zhang D."/>
            <person name="Sun W.H."/>
            <person name="Liu D.K."/>
            <person name="Li Y."/>
            <person name="Chen G.Z."/>
            <person name="Liu X.D."/>
            <person name="Liao X.Y."/>
            <person name="Jiang Y.T."/>
            <person name="Yu X."/>
            <person name="Hao Y."/>
            <person name="Huang J."/>
            <person name="Zhao X.W."/>
            <person name="Ke S."/>
            <person name="Chen Y.Y."/>
            <person name="Wu W.L."/>
            <person name="Hsu J.L."/>
            <person name="Lin Y.F."/>
            <person name="Huang M.D."/>
            <person name="Li C.Y."/>
            <person name="Huang L."/>
            <person name="Wang Z.W."/>
            <person name="Zhao X."/>
            <person name="Zhong W.Y."/>
            <person name="Peng D.H."/>
            <person name="Ahmad S."/>
            <person name="Lan S."/>
            <person name="Zhang J.S."/>
            <person name="Tsai W.C."/>
            <person name="Van de Peer Y."/>
            <person name="Liu Z.J."/>
        </authorList>
    </citation>
    <scope>NUCLEOTIDE SEQUENCE</scope>
    <source>
        <strain evidence="20">CP</strain>
    </source>
</reference>
<dbReference type="InterPro" id="IPR001611">
    <property type="entry name" value="Leu-rich_rpt"/>
</dbReference>
<evidence type="ECO:0000256" key="1">
    <source>
        <dbReference type="ARBA" id="ARBA00004162"/>
    </source>
</evidence>
<dbReference type="PROSITE" id="PS00108">
    <property type="entry name" value="PROTEIN_KINASE_ST"/>
    <property type="match status" value="1"/>
</dbReference>
<dbReference type="InterPro" id="IPR013210">
    <property type="entry name" value="LRR_N_plant-typ"/>
</dbReference>
<dbReference type="PANTHER" id="PTHR48056">
    <property type="entry name" value="LRR RECEPTOR-LIKE SERINE/THREONINE-PROTEIN KINASE-RELATED"/>
    <property type="match status" value="1"/>
</dbReference>
<evidence type="ECO:0000256" key="5">
    <source>
        <dbReference type="ARBA" id="ARBA00022679"/>
    </source>
</evidence>
<comment type="similarity">
    <text evidence="3">Belongs to the protein kinase superfamily. Ser/Thr protein kinase family.</text>
</comment>
<keyword evidence="4" id="KW-0433">Leucine-rich repeat</keyword>
<evidence type="ECO:0000256" key="6">
    <source>
        <dbReference type="ARBA" id="ARBA00022692"/>
    </source>
</evidence>
<keyword evidence="15" id="KW-0325">Glycoprotein</keyword>
<dbReference type="GO" id="GO:0033612">
    <property type="term" value="F:receptor serine/threonine kinase binding"/>
    <property type="evidence" value="ECO:0007669"/>
    <property type="project" value="TreeGrafter"/>
</dbReference>
<dbReference type="InterPro" id="IPR011009">
    <property type="entry name" value="Kinase-like_dom_sf"/>
</dbReference>
<feature type="binding site" evidence="16">
    <location>
        <position position="636"/>
    </location>
    <ligand>
        <name>ATP</name>
        <dbReference type="ChEBI" id="CHEBI:30616"/>
    </ligand>
</feature>
<evidence type="ECO:0000256" key="15">
    <source>
        <dbReference type="ARBA" id="ARBA00023180"/>
    </source>
</evidence>
<keyword evidence="13 17" id="KW-0472">Membrane</keyword>
<keyword evidence="12 17" id="KW-1133">Transmembrane helix</keyword>
<dbReference type="Proteomes" id="UP001180020">
    <property type="component" value="Unassembled WGS sequence"/>
</dbReference>
<dbReference type="Pfam" id="PF00069">
    <property type="entry name" value="Pkinase"/>
    <property type="match status" value="1"/>
</dbReference>
<dbReference type="PANTHER" id="PTHR48056:SF89">
    <property type="entry name" value="OS06G0585982 PROTEIN"/>
    <property type="match status" value="1"/>
</dbReference>
<keyword evidence="10 20" id="KW-0418">Kinase</keyword>
<evidence type="ECO:0000256" key="7">
    <source>
        <dbReference type="ARBA" id="ARBA00022729"/>
    </source>
</evidence>
<dbReference type="GO" id="GO:0005886">
    <property type="term" value="C:plasma membrane"/>
    <property type="evidence" value="ECO:0007669"/>
    <property type="project" value="UniProtKB-SubCell"/>
</dbReference>
<dbReference type="PROSITE" id="PS50011">
    <property type="entry name" value="PROTEIN_KINASE_DOM"/>
    <property type="match status" value="1"/>
</dbReference>
<keyword evidence="9 16" id="KW-0547">Nucleotide-binding</keyword>
<protein>
    <submittedName>
        <fullName evidence="20">Leucine-rich repeat receptor-like serine/threonine-protein kinase</fullName>
    </submittedName>
</protein>
<dbReference type="Pfam" id="PF00560">
    <property type="entry name" value="LRR_1"/>
    <property type="match status" value="6"/>
</dbReference>
<evidence type="ECO:0000256" key="14">
    <source>
        <dbReference type="ARBA" id="ARBA00023170"/>
    </source>
</evidence>
<dbReference type="InterPro" id="IPR008271">
    <property type="entry name" value="Ser/Thr_kinase_AS"/>
</dbReference>
<dbReference type="SMART" id="SM00220">
    <property type="entry name" value="S_TKc"/>
    <property type="match status" value="1"/>
</dbReference>
<dbReference type="InterPro" id="IPR017441">
    <property type="entry name" value="Protein_kinase_ATP_BS"/>
</dbReference>
<evidence type="ECO:0000256" key="12">
    <source>
        <dbReference type="ARBA" id="ARBA00022989"/>
    </source>
</evidence>
<dbReference type="SUPFAM" id="SSF52058">
    <property type="entry name" value="L domain-like"/>
    <property type="match status" value="2"/>
</dbReference>
<organism evidence="20 21">
    <name type="scientific">Acorus calamus</name>
    <name type="common">Sweet flag</name>
    <dbReference type="NCBI Taxonomy" id="4465"/>
    <lineage>
        <taxon>Eukaryota</taxon>
        <taxon>Viridiplantae</taxon>
        <taxon>Streptophyta</taxon>
        <taxon>Embryophyta</taxon>
        <taxon>Tracheophyta</taxon>
        <taxon>Spermatophyta</taxon>
        <taxon>Magnoliopsida</taxon>
        <taxon>Liliopsida</taxon>
        <taxon>Acoraceae</taxon>
        <taxon>Acorus</taxon>
    </lineage>
</organism>
<sequence>MNPTSTALALLLCFFTISIGGEAITRDRDALLSFKAGVVLDPNETLSDWVPTSDVCNWTRVTCHPIKRRVWQLDLSSSSLHGTVSPSLSNLSFLTVLDLSSNSFHGRIPRELGELSRLSQLSLSSNLFEGRIPHELGYLRRLIYLDLGNNRLSGRIPGRFLHNLTAVQYVDLTNNSLEGEIPLGDRSRLPDLRFLLLWSNRLSGPIPLSLSNSTEIQWIDLESNFLSGELPTAMVSHMPRLQYLFLSYNDLELELAGNNLAGEIPSEVGDLSENLAQLHLDDNGFYGSIPPTFSNLINLTFLNLSYNLLNGSIPPEISLMKKLERFYLSNNMITGDIPPVLGDIPHLGLLDLSNNHLSGTIPHSLSNLTQLRRLLLHHNSLHGIGRRIPNAVAGLSSLKLYLNLSNNALQGPLPLGLSKMDMVLAIDLSSNNLSGMIPPQLGGCVAIEYLNLSGNALHGPLPASIGKLSYLQTLDLSLNHLVGTIPDSLRESSMLSFLNLSFNNFSGDIQGFSSLTVGSFLGNPNLCGSSFPGLSPCHGKRNRRSSALRLSVILTCCIGVPVLLLCLFGYPLLMKWRGIRPSTLKDEEEVVKLPRLSYMELVEATGGFGGSSLIGSGRFGQVYKGTLKDDTMIAVKVLMMAPPESFKRECEVLKRTRHRNLIRIITACSRPDFKALVLPLMANGSLESHLYPRCDLDLVQVVGIVSDVAEGMAYLHHYSPVRVIHCDLKPSNVLLDEDMTALIADFGIARHPSTQGDVYSFGVLILETVTGKRPTDTIFQEGSTLQEWVKGHYPHDLETIIDDALLRMSPSISHCDEVWRDVTVELIELGLTCTQYTPSLRPSMIKVAHEIGALRRDLKQFVSKLMPADSFARSSSSLSDSW</sequence>
<accession>A0AAV9FBL2</accession>
<dbReference type="InterPro" id="IPR003591">
    <property type="entry name" value="Leu-rich_rpt_typical-subtyp"/>
</dbReference>
<evidence type="ECO:0000256" key="17">
    <source>
        <dbReference type="SAM" id="Phobius"/>
    </source>
</evidence>
<keyword evidence="6 17" id="KW-0812">Transmembrane</keyword>
<dbReference type="FunFam" id="3.80.10.10:FF:000095">
    <property type="entry name" value="LRR receptor-like serine/threonine-protein kinase GSO1"/>
    <property type="match status" value="1"/>
</dbReference>
<proteinExistence type="inferred from homology"/>
<gene>
    <name evidence="20" type="ORF">QJS10_CPA02g01347</name>
</gene>
<dbReference type="GO" id="GO:0005524">
    <property type="term" value="F:ATP binding"/>
    <property type="evidence" value="ECO:0007669"/>
    <property type="project" value="UniProtKB-UniRule"/>
</dbReference>
<dbReference type="EMBL" id="JAUJYO010000002">
    <property type="protein sequence ID" value="KAK1322891.1"/>
    <property type="molecule type" value="Genomic_DNA"/>
</dbReference>
<evidence type="ECO:0000256" key="9">
    <source>
        <dbReference type="ARBA" id="ARBA00022741"/>
    </source>
</evidence>
<comment type="caution">
    <text evidence="20">The sequence shown here is derived from an EMBL/GenBank/DDBJ whole genome shotgun (WGS) entry which is preliminary data.</text>
</comment>
<keyword evidence="8" id="KW-0677">Repeat</keyword>
<keyword evidence="7 18" id="KW-0732">Signal</keyword>
<evidence type="ECO:0000313" key="20">
    <source>
        <dbReference type="EMBL" id="KAK1322891.1"/>
    </source>
</evidence>
<evidence type="ECO:0000259" key="19">
    <source>
        <dbReference type="PROSITE" id="PS50011"/>
    </source>
</evidence>
<comment type="subcellular location">
    <subcellularLocation>
        <location evidence="1">Cell membrane</location>
        <topology evidence="1">Single-pass membrane protein</topology>
    </subcellularLocation>
    <subcellularLocation>
        <location evidence="2">Membrane</location>
        <topology evidence="2">Single-pass type I membrane protein</topology>
    </subcellularLocation>
</comment>
<dbReference type="FunFam" id="3.80.10.10:FF:000101">
    <property type="entry name" value="LRR receptor-like serine/threonine-protein kinase ERECTA"/>
    <property type="match status" value="1"/>
</dbReference>
<dbReference type="Gene3D" id="1.10.510.10">
    <property type="entry name" value="Transferase(Phosphotransferase) domain 1"/>
    <property type="match status" value="2"/>
</dbReference>
<dbReference type="GO" id="GO:0004672">
    <property type="term" value="F:protein kinase activity"/>
    <property type="evidence" value="ECO:0007669"/>
    <property type="project" value="InterPro"/>
</dbReference>
<name>A0AAV9FBL2_ACOCL</name>
<dbReference type="SMART" id="SM00369">
    <property type="entry name" value="LRR_TYP"/>
    <property type="match status" value="5"/>
</dbReference>
<evidence type="ECO:0000256" key="2">
    <source>
        <dbReference type="ARBA" id="ARBA00004479"/>
    </source>
</evidence>
<dbReference type="InterPro" id="IPR050647">
    <property type="entry name" value="Plant_LRR-RLKs"/>
</dbReference>
<dbReference type="PROSITE" id="PS51450">
    <property type="entry name" value="LRR"/>
    <property type="match status" value="1"/>
</dbReference>
<evidence type="ECO:0000256" key="4">
    <source>
        <dbReference type="ARBA" id="ARBA00022614"/>
    </source>
</evidence>
<keyword evidence="21" id="KW-1185">Reference proteome</keyword>
<dbReference type="Gene3D" id="3.80.10.10">
    <property type="entry name" value="Ribonuclease Inhibitor"/>
    <property type="match status" value="3"/>
</dbReference>
<evidence type="ECO:0000256" key="10">
    <source>
        <dbReference type="ARBA" id="ARBA00022777"/>
    </source>
</evidence>
<dbReference type="Pfam" id="PF13855">
    <property type="entry name" value="LRR_8"/>
    <property type="match status" value="1"/>
</dbReference>
<evidence type="ECO:0000313" key="21">
    <source>
        <dbReference type="Proteomes" id="UP001180020"/>
    </source>
</evidence>
<evidence type="ECO:0000256" key="13">
    <source>
        <dbReference type="ARBA" id="ARBA00023136"/>
    </source>
</evidence>
<keyword evidence="5" id="KW-0808">Transferase</keyword>
<dbReference type="Gene3D" id="3.30.200.20">
    <property type="entry name" value="Phosphorylase Kinase, domain 1"/>
    <property type="match status" value="1"/>
</dbReference>
<evidence type="ECO:0000256" key="3">
    <source>
        <dbReference type="ARBA" id="ARBA00008684"/>
    </source>
</evidence>
<dbReference type="AlphaFoldDB" id="A0AAV9FBL2"/>
<feature type="chain" id="PRO_5043440548" evidence="18">
    <location>
        <begin position="24"/>
        <end position="882"/>
    </location>
</feature>
<dbReference type="PROSITE" id="PS00107">
    <property type="entry name" value="PROTEIN_KINASE_ATP"/>
    <property type="match status" value="1"/>
</dbReference>
<feature type="domain" description="Protein kinase" evidence="19">
    <location>
        <begin position="608"/>
        <end position="862"/>
    </location>
</feature>
<evidence type="ECO:0000256" key="8">
    <source>
        <dbReference type="ARBA" id="ARBA00022737"/>
    </source>
</evidence>
<keyword evidence="11 16" id="KW-0067">ATP-binding</keyword>
<dbReference type="SUPFAM" id="SSF56112">
    <property type="entry name" value="Protein kinase-like (PK-like)"/>
    <property type="match status" value="1"/>
</dbReference>
<reference evidence="20" key="2">
    <citation type="submission" date="2023-06" db="EMBL/GenBank/DDBJ databases">
        <authorList>
            <person name="Ma L."/>
            <person name="Liu K.-W."/>
            <person name="Li Z."/>
            <person name="Hsiao Y.-Y."/>
            <person name="Qi Y."/>
            <person name="Fu T."/>
            <person name="Tang G."/>
            <person name="Zhang D."/>
            <person name="Sun W.-H."/>
            <person name="Liu D.-K."/>
            <person name="Li Y."/>
            <person name="Chen G.-Z."/>
            <person name="Liu X.-D."/>
            <person name="Liao X.-Y."/>
            <person name="Jiang Y.-T."/>
            <person name="Yu X."/>
            <person name="Hao Y."/>
            <person name="Huang J."/>
            <person name="Zhao X.-W."/>
            <person name="Ke S."/>
            <person name="Chen Y.-Y."/>
            <person name="Wu W.-L."/>
            <person name="Hsu J.-L."/>
            <person name="Lin Y.-F."/>
            <person name="Huang M.-D."/>
            <person name="Li C.-Y."/>
            <person name="Huang L."/>
            <person name="Wang Z.-W."/>
            <person name="Zhao X."/>
            <person name="Zhong W.-Y."/>
            <person name="Peng D.-H."/>
            <person name="Ahmad S."/>
            <person name="Lan S."/>
            <person name="Zhang J.-S."/>
            <person name="Tsai W.-C."/>
            <person name="Van De Peer Y."/>
            <person name="Liu Z.-J."/>
        </authorList>
    </citation>
    <scope>NUCLEOTIDE SEQUENCE</scope>
    <source>
        <strain evidence="20">CP</strain>
        <tissue evidence="20">Leaves</tissue>
    </source>
</reference>
<dbReference type="InterPro" id="IPR032675">
    <property type="entry name" value="LRR_dom_sf"/>
</dbReference>
<dbReference type="InterPro" id="IPR000719">
    <property type="entry name" value="Prot_kinase_dom"/>
</dbReference>
<evidence type="ECO:0000256" key="11">
    <source>
        <dbReference type="ARBA" id="ARBA00022840"/>
    </source>
</evidence>
<evidence type="ECO:0000256" key="18">
    <source>
        <dbReference type="SAM" id="SignalP"/>
    </source>
</evidence>
<keyword evidence="14 20" id="KW-0675">Receptor</keyword>